<evidence type="ECO:0000313" key="1">
    <source>
        <dbReference type="EMBL" id="CAH0715426.1"/>
    </source>
</evidence>
<protein>
    <submittedName>
        <fullName evidence="1">Uncharacterized protein</fullName>
    </submittedName>
</protein>
<dbReference type="Proteomes" id="UP000838878">
    <property type="component" value="Chromosome 10"/>
</dbReference>
<dbReference type="EMBL" id="OV170230">
    <property type="protein sequence ID" value="CAH0715426.1"/>
    <property type="molecule type" value="Genomic_DNA"/>
</dbReference>
<name>A0A8J9Y6L8_9NEOP</name>
<sequence>MCADSTLVQDPVNKKCAITVANGQQLQCEMHEDDVPGSCVSCLTGKMHESSYPRSSGGRAAHPLDLIHSDEDLRLSYEAQIGNGTTSLPLQSPLSDVYRTASEDSTEDDDDEAEIGCGLTLTSMLVIARRLWLTNQPRILWAAHNNEEVWLRRHKRNISRQCLEQISEMPVF</sequence>
<dbReference type="OrthoDB" id="413361at2759"/>
<proteinExistence type="predicted"/>
<reference evidence="1" key="1">
    <citation type="submission" date="2021-12" db="EMBL/GenBank/DDBJ databases">
        <authorList>
            <person name="Martin H S."/>
        </authorList>
    </citation>
    <scope>NUCLEOTIDE SEQUENCE</scope>
</reference>
<organism evidence="1 2">
    <name type="scientific">Brenthis ino</name>
    <name type="common">lesser marbled fritillary</name>
    <dbReference type="NCBI Taxonomy" id="405034"/>
    <lineage>
        <taxon>Eukaryota</taxon>
        <taxon>Metazoa</taxon>
        <taxon>Ecdysozoa</taxon>
        <taxon>Arthropoda</taxon>
        <taxon>Hexapoda</taxon>
        <taxon>Insecta</taxon>
        <taxon>Pterygota</taxon>
        <taxon>Neoptera</taxon>
        <taxon>Endopterygota</taxon>
        <taxon>Lepidoptera</taxon>
        <taxon>Glossata</taxon>
        <taxon>Ditrysia</taxon>
        <taxon>Papilionoidea</taxon>
        <taxon>Nymphalidae</taxon>
        <taxon>Heliconiinae</taxon>
        <taxon>Argynnini</taxon>
        <taxon>Brenthis</taxon>
    </lineage>
</organism>
<evidence type="ECO:0000313" key="2">
    <source>
        <dbReference type="Proteomes" id="UP000838878"/>
    </source>
</evidence>
<keyword evidence="2" id="KW-1185">Reference proteome</keyword>
<accession>A0A8J9Y6L8</accession>
<feature type="non-terminal residue" evidence="1">
    <location>
        <position position="172"/>
    </location>
</feature>
<dbReference type="AlphaFoldDB" id="A0A8J9Y6L8"/>
<gene>
    <name evidence="1" type="ORF">BINO364_LOCUS2353</name>
</gene>